<reference evidence="1 2" key="1">
    <citation type="submission" date="2021-06" db="EMBL/GenBank/DDBJ databases">
        <authorList>
            <person name="Kallberg Y."/>
            <person name="Tangrot J."/>
            <person name="Rosling A."/>
        </authorList>
    </citation>
    <scope>NUCLEOTIDE SEQUENCE [LARGE SCALE GENOMIC DNA]</scope>
    <source>
        <strain evidence="1 2">120-4 pot B 10/14</strain>
    </source>
</reference>
<organism evidence="1 2">
    <name type="scientific">Gigaspora margarita</name>
    <dbReference type="NCBI Taxonomy" id="4874"/>
    <lineage>
        <taxon>Eukaryota</taxon>
        <taxon>Fungi</taxon>
        <taxon>Fungi incertae sedis</taxon>
        <taxon>Mucoromycota</taxon>
        <taxon>Glomeromycotina</taxon>
        <taxon>Glomeromycetes</taxon>
        <taxon>Diversisporales</taxon>
        <taxon>Gigasporaceae</taxon>
        <taxon>Gigaspora</taxon>
    </lineage>
</organism>
<keyword evidence="2" id="KW-1185">Reference proteome</keyword>
<sequence>HFDYSIEEQLNQETSIEQIVLDMETIKVNFFKTLMELDGHGIQNEKELPKSLTSHKRENYIANPTLMEIDPNKVSSEINIKINLMQEDEIAVPGKKTYYKNTFISKNNRNAKGKRIVTGSNATKIINKRGFSSLGDNAHFKEIKPIKNLFVGLKGKAKIEIESDETYSKAASPQKVLQINVLLQEIFKRLEIVKNNQLVLLVTDK</sequence>
<name>A0ABN7WZL4_GIGMA</name>
<evidence type="ECO:0000313" key="1">
    <source>
        <dbReference type="EMBL" id="CAG8844527.1"/>
    </source>
</evidence>
<feature type="non-terminal residue" evidence="1">
    <location>
        <position position="205"/>
    </location>
</feature>
<comment type="caution">
    <text evidence="1">The sequence shown here is derived from an EMBL/GenBank/DDBJ whole genome shotgun (WGS) entry which is preliminary data.</text>
</comment>
<evidence type="ECO:0000313" key="2">
    <source>
        <dbReference type="Proteomes" id="UP000789901"/>
    </source>
</evidence>
<proteinExistence type="predicted"/>
<protein>
    <submittedName>
        <fullName evidence="1">42391_t:CDS:1</fullName>
    </submittedName>
</protein>
<dbReference type="Proteomes" id="UP000789901">
    <property type="component" value="Unassembled WGS sequence"/>
</dbReference>
<feature type="non-terminal residue" evidence="1">
    <location>
        <position position="1"/>
    </location>
</feature>
<gene>
    <name evidence="1" type="ORF">GMARGA_LOCUS37148</name>
</gene>
<accession>A0ABN7WZL4</accession>
<dbReference type="EMBL" id="CAJVQB010076300">
    <property type="protein sequence ID" value="CAG8844527.1"/>
    <property type="molecule type" value="Genomic_DNA"/>
</dbReference>